<dbReference type="PANTHER" id="PTHR30153:SF2">
    <property type="entry name" value="REPLICATIVE DNA HELICASE"/>
    <property type="match status" value="1"/>
</dbReference>
<gene>
    <name evidence="3" type="ORF">HNP68_001074</name>
</gene>
<organism evidence="3 4">
    <name type="scientific">Borreliella yangtzensis</name>
    <dbReference type="NCBI Taxonomy" id="683292"/>
    <lineage>
        <taxon>Bacteria</taxon>
        <taxon>Pseudomonadati</taxon>
        <taxon>Spirochaetota</taxon>
        <taxon>Spirochaetia</taxon>
        <taxon>Spirochaetales</taxon>
        <taxon>Borreliaceae</taxon>
        <taxon>Borreliella</taxon>
    </lineage>
</organism>
<reference evidence="3 4" key="1">
    <citation type="submission" date="2020-08" db="EMBL/GenBank/DDBJ databases">
        <title>Genomic Encyclopedia of Type Strains, Phase IV (KMG-IV): sequencing the most valuable type-strain genomes for metagenomic binning, comparative biology and taxonomic classification.</title>
        <authorList>
            <person name="Goeker M."/>
        </authorList>
    </citation>
    <scope>NUCLEOTIDE SEQUENCE [LARGE SCALE GENOMIC DNA]</scope>
    <source>
        <strain evidence="3 4">DSM 24625</strain>
    </source>
</reference>
<keyword evidence="3" id="KW-0547">Nucleotide-binding</keyword>
<keyword evidence="3" id="KW-0347">Helicase</keyword>
<keyword evidence="4" id="KW-1185">Reference proteome</keyword>
<dbReference type="EMBL" id="JACHFG010000008">
    <property type="protein sequence ID" value="MBB6043452.1"/>
    <property type="molecule type" value="Genomic_DNA"/>
</dbReference>
<accession>A0ABR6PAZ7</accession>
<feature type="region of interest" description="Disordered" evidence="1">
    <location>
        <begin position="128"/>
        <end position="156"/>
    </location>
</feature>
<dbReference type="InterPro" id="IPR027417">
    <property type="entry name" value="P-loop_NTPase"/>
</dbReference>
<dbReference type="Proteomes" id="UP000555838">
    <property type="component" value="Unassembled WGS sequence"/>
</dbReference>
<evidence type="ECO:0000313" key="4">
    <source>
        <dbReference type="Proteomes" id="UP000555838"/>
    </source>
</evidence>
<keyword evidence="3" id="KW-0378">Hydrolase</keyword>
<sequence>MDKNERQKCVKACSKIENYPIVVDNTPNIPIHDLKSKARKMKKDGVEIIVIDYIGLISVEYNNTPRFEQVAFLSRNLRALAIELEIPIIVLSQLNREAQGKAPNLANLRESGSLEQDADMVIFLHREDEEQKDNDGQQQQDNDKEPRKIKVIVDKNRHGATGATTMGFVPKC</sequence>
<evidence type="ECO:0000256" key="1">
    <source>
        <dbReference type="SAM" id="MobiDB-lite"/>
    </source>
</evidence>
<dbReference type="RefSeq" id="WP_183221182.1">
    <property type="nucleotide sequence ID" value="NZ_CP179655.1"/>
</dbReference>
<comment type="caution">
    <text evidence="3">The sequence shown here is derived from an EMBL/GenBank/DDBJ whole genome shotgun (WGS) entry which is preliminary data.</text>
</comment>
<feature type="domain" description="SF4 helicase" evidence="2">
    <location>
        <begin position="1"/>
        <end position="172"/>
    </location>
</feature>
<dbReference type="PROSITE" id="PS51199">
    <property type="entry name" value="SF4_HELICASE"/>
    <property type="match status" value="1"/>
</dbReference>
<evidence type="ECO:0000259" key="2">
    <source>
        <dbReference type="PROSITE" id="PS51199"/>
    </source>
</evidence>
<proteinExistence type="predicted"/>
<dbReference type="GO" id="GO:0004386">
    <property type="term" value="F:helicase activity"/>
    <property type="evidence" value="ECO:0007669"/>
    <property type="project" value="UniProtKB-KW"/>
</dbReference>
<protein>
    <submittedName>
        <fullName evidence="3">Replicative DNA helicase</fullName>
    </submittedName>
</protein>
<dbReference type="Gene3D" id="3.40.50.300">
    <property type="entry name" value="P-loop containing nucleotide triphosphate hydrolases"/>
    <property type="match status" value="1"/>
</dbReference>
<dbReference type="InterPro" id="IPR007694">
    <property type="entry name" value="DNA_helicase_DnaB-like_C"/>
</dbReference>
<evidence type="ECO:0000313" key="3">
    <source>
        <dbReference type="EMBL" id="MBB6043452.1"/>
    </source>
</evidence>
<dbReference type="SUPFAM" id="SSF52540">
    <property type="entry name" value="P-loop containing nucleoside triphosphate hydrolases"/>
    <property type="match status" value="1"/>
</dbReference>
<keyword evidence="3" id="KW-0067">ATP-binding</keyword>
<dbReference type="Pfam" id="PF03796">
    <property type="entry name" value="DnaB_C"/>
    <property type="match status" value="1"/>
</dbReference>
<dbReference type="PANTHER" id="PTHR30153">
    <property type="entry name" value="REPLICATIVE DNA HELICASE DNAB"/>
    <property type="match status" value="1"/>
</dbReference>
<name>A0ABR6PAZ7_9SPIR</name>